<evidence type="ECO:0000313" key="13">
    <source>
        <dbReference type="Proteomes" id="UP000095280"/>
    </source>
</evidence>
<evidence type="ECO:0000256" key="5">
    <source>
        <dbReference type="ARBA" id="ARBA00022723"/>
    </source>
</evidence>
<organism evidence="13 14">
    <name type="scientific">Macrostomum lignano</name>
    <dbReference type="NCBI Taxonomy" id="282301"/>
    <lineage>
        <taxon>Eukaryota</taxon>
        <taxon>Metazoa</taxon>
        <taxon>Spiralia</taxon>
        <taxon>Lophotrochozoa</taxon>
        <taxon>Platyhelminthes</taxon>
        <taxon>Rhabditophora</taxon>
        <taxon>Macrostomorpha</taxon>
        <taxon>Macrostomida</taxon>
        <taxon>Macrostomidae</taxon>
        <taxon>Macrostomum</taxon>
    </lineage>
</organism>
<dbReference type="InterPro" id="IPR051272">
    <property type="entry name" value="RIO-type_Ser/Thr_kinase"/>
</dbReference>
<dbReference type="EC" id="2.7.11.1" evidence="2"/>
<dbReference type="SUPFAM" id="SSF56112">
    <property type="entry name" value="Protein kinase-like (PK-like)"/>
    <property type="match status" value="1"/>
</dbReference>
<feature type="domain" description="RIO kinase" evidence="12">
    <location>
        <begin position="2"/>
        <end position="148"/>
    </location>
</feature>
<dbReference type="Gene3D" id="1.10.510.10">
    <property type="entry name" value="Transferase(Phosphotransferase) domain 1"/>
    <property type="match status" value="1"/>
</dbReference>
<dbReference type="PANTHER" id="PTHR45723">
    <property type="entry name" value="SERINE/THREONINE-PROTEIN KINASE RIO1"/>
    <property type="match status" value="1"/>
</dbReference>
<keyword evidence="13" id="KW-1185">Reference proteome</keyword>
<evidence type="ECO:0000256" key="9">
    <source>
        <dbReference type="ARBA" id="ARBA00022842"/>
    </source>
</evidence>
<name>A0A1I8FPF4_9PLAT</name>
<accession>A0A1I8FPF4</accession>
<evidence type="ECO:0000256" key="4">
    <source>
        <dbReference type="ARBA" id="ARBA00022679"/>
    </source>
</evidence>
<evidence type="ECO:0000259" key="12">
    <source>
        <dbReference type="SMART" id="SM00090"/>
    </source>
</evidence>
<keyword evidence="7" id="KW-0418">Kinase</keyword>
<comment type="catalytic activity">
    <reaction evidence="10">
        <text>L-threonyl-[protein] + ATP = O-phospho-L-threonyl-[protein] + ADP + H(+)</text>
        <dbReference type="Rhea" id="RHEA:46608"/>
        <dbReference type="Rhea" id="RHEA-COMP:11060"/>
        <dbReference type="Rhea" id="RHEA-COMP:11605"/>
        <dbReference type="ChEBI" id="CHEBI:15378"/>
        <dbReference type="ChEBI" id="CHEBI:30013"/>
        <dbReference type="ChEBI" id="CHEBI:30616"/>
        <dbReference type="ChEBI" id="CHEBI:61977"/>
        <dbReference type="ChEBI" id="CHEBI:456216"/>
        <dbReference type="EC" id="2.7.11.1"/>
    </reaction>
</comment>
<keyword evidence="8" id="KW-0067">ATP-binding</keyword>
<dbReference type="SMART" id="SM00090">
    <property type="entry name" value="RIO"/>
    <property type="match status" value="1"/>
</dbReference>
<dbReference type="InterPro" id="IPR018934">
    <property type="entry name" value="RIO_dom"/>
</dbReference>
<dbReference type="GO" id="GO:0004674">
    <property type="term" value="F:protein serine/threonine kinase activity"/>
    <property type="evidence" value="ECO:0007669"/>
    <property type="project" value="UniProtKB-KW"/>
</dbReference>
<keyword evidence="3" id="KW-0723">Serine/threonine-protein kinase</keyword>
<evidence type="ECO:0000256" key="6">
    <source>
        <dbReference type="ARBA" id="ARBA00022741"/>
    </source>
</evidence>
<evidence type="ECO:0000256" key="3">
    <source>
        <dbReference type="ARBA" id="ARBA00022527"/>
    </source>
</evidence>
<evidence type="ECO:0000256" key="11">
    <source>
        <dbReference type="ARBA" id="ARBA00048679"/>
    </source>
</evidence>
<keyword evidence="5" id="KW-0479">Metal-binding</keyword>
<dbReference type="WBParaSite" id="maker-unitig_42493-snap-gene-0.2-mRNA-1">
    <property type="protein sequence ID" value="maker-unitig_42493-snap-gene-0.2-mRNA-1"/>
    <property type="gene ID" value="maker-unitig_42493-snap-gene-0.2"/>
</dbReference>
<dbReference type="InterPro" id="IPR000687">
    <property type="entry name" value="RIO_kinase"/>
</dbReference>
<dbReference type="GO" id="GO:0005524">
    <property type="term" value="F:ATP binding"/>
    <property type="evidence" value="ECO:0007669"/>
    <property type="project" value="UniProtKB-KW"/>
</dbReference>
<evidence type="ECO:0000256" key="7">
    <source>
        <dbReference type="ARBA" id="ARBA00022777"/>
    </source>
</evidence>
<dbReference type="Proteomes" id="UP000095280">
    <property type="component" value="Unplaced"/>
</dbReference>
<proteinExistence type="inferred from homology"/>
<keyword evidence="4" id="KW-0808">Transferase</keyword>
<comment type="similarity">
    <text evidence="1">Belongs to the protein kinase superfamily. RIO-type Ser/Thr kinase family.</text>
</comment>
<dbReference type="AlphaFoldDB" id="A0A1I8FPF4"/>
<comment type="catalytic activity">
    <reaction evidence="11">
        <text>L-seryl-[protein] + ATP = O-phospho-L-seryl-[protein] + ADP + H(+)</text>
        <dbReference type="Rhea" id="RHEA:17989"/>
        <dbReference type="Rhea" id="RHEA-COMP:9863"/>
        <dbReference type="Rhea" id="RHEA-COMP:11604"/>
        <dbReference type="ChEBI" id="CHEBI:15378"/>
        <dbReference type="ChEBI" id="CHEBI:29999"/>
        <dbReference type="ChEBI" id="CHEBI:30616"/>
        <dbReference type="ChEBI" id="CHEBI:83421"/>
        <dbReference type="ChEBI" id="CHEBI:456216"/>
        <dbReference type="EC" id="2.7.11.1"/>
    </reaction>
</comment>
<dbReference type="GO" id="GO:0046872">
    <property type="term" value="F:metal ion binding"/>
    <property type="evidence" value="ECO:0007669"/>
    <property type="project" value="UniProtKB-KW"/>
</dbReference>
<dbReference type="InterPro" id="IPR011009">
    <property type="entry name" value="Kinase-like_dom_sf"/>
</dbReference>
<evidence type="ECO:0000256" key="2">
    <source>
        <dbReference type="ARBA" id="ARBA00012513"/>
    </source>
</evidence>
<dbReference type="Pfam" id="PF01163">
    <property type="entry name" value="RIO1"/>
    <property type="match status" value="1"/>
</dbReference>
<keyword evidence="6" id="KW-0547">Nucleotide-binding</keyword>
<evidence type="ECO:0000256" key="1">
    <source>
        <dbReference type="ARBA" id="ARBA00009196"/>
    </source>
</evidence>
<evidence type="ECO:0000256" key="10">
    <source>
        <dbReference type="ARBA" id="ARBA00047899"/>
    </source>
</evidence>
<evidence type="ECO:0000313" key="14">
    <source>
        <dbReference type="WBParaSite" id="maker-unitig_42493-snap-gene-0.2-mRNA-1"/>
    </source>
</evidence>
<protein>
    <recommendedName>
        <fullName evidence="2">non-specific serine/threonine protein kinase</fullName>
        <ecNumber evidence="2">2.7.11.1</ecNumber>
    </recommendedName>
</protein>
<keyword evidence="9" id="KW-0460">Magnesium</keyword>
<reference evidence="14" key="1">
    <citation type="submission" date="2016-11" db="UniProtKB">
        <authorList>
            <consortium name="WormBaseParasite"/>
        </authorList>
    </citation>
    <scope>IDENTIFICATION</scope>
</reference>
<sequence>DASLVREGAAQPARRLQKLGLPCPKPLLLRGHVLAMSFIGESGCAAPRLKDCRLETIQWRSAPGDQAAGYLHRLYNECRLVHADYSEYNLLWWRNTVWIIDVSQAVDHEHPRALDFLLRDCRTACSFFSRKGVPDVPEPEQLFNSITGLDEYPAKVTNSSSGWPITWPAGRISKAIESTWSTNIQSGSSSSIISLLIGTRPDAADEAENEDDEEEEAEALFNVHRLWPNSRRFSAQPLNVHPALAKPPVASSRQANLNPLHALHNHGSARRRQGTIAERIVRDFPIKSLASGDLLRLHHMAIKSRLRMNDHWRAVNPTAKTTKSPCGTGPGLSHYQRLDLNPC</sequence>
<evidence type="ECO:0000256" key="8">
    <source>
        <dbReference type="ARBA" id="ARBA00022840"/>
    </source>
</evidence>